<keyword evidence="1" id="KW-0472">Membrane</keyword>
<feature type="transmembrane region" description="Helical" evidence="1">
    <location>
        <begin position="92"/>
        <end position="118"/>
    </location>
</feature>
<feature type="transmembrane region" description="Helical" evidence="1">
    <location>
        <begin position="12"/>
        <end position="37"/>
    </location>
</feature>
<gene>
    <name evidence="2" type="ORF">G5B91_22950</name>
</gene>
<proteinExistence type="predicted"/>
<sequence>MDSTVRDRRIAAAIPLVTLPVIYVSLWFIPVLVLGYLLLGRRAPPLVREVTLRVLDLYLSLALIFVAVVLLIGSLGVVANDGEIKLWPQIKSVLVVVFSLLITGYVLVSSAFSVVRAWRGQLHDPKLSMGILQALRGRPRAAA</sequence>
<evidence type="ECO:0000313" key="2">
    <source>
        <dbReference type="EMBL" id="QIE88966.1"/>
    </source>
</evidence>
<keyword evidence="1" id="KW-0812">Transmembrane</keyword>
<dbReference type="RefSeq" id="WP_024764967.1">
    <property type="nucleotide sequence ID" value="NZ_CP049140.1"/>
</dbReference>
<feature type="transmembrane region" description="Helical" evidence="1">
    <location>
        <begin position="57"/>
        <end position="80"/>
    </location>
</feature>
<protein>
    <recommendedName>
        <fullName evidence="4">DUF4870 domain-containing protein</fullName>
    </recommendedName>
</protein>
<dbReference type="Proteomes" id="UP000501063">
    <property type="component" value="Chromosome"/>
</dbReference>
<keyword evidence="1" id="KW-1133">Transmembrane helix</keyword>
<dbReference type="AlphaFoldDB" id="A0A6G6J0I6"/>
<dbReference type="EMBL" id="CP049140">
    <property type="protein sequence ID" value="QIE88966.1"/>
    <property type="molecule type" value="Genomic_DNA"/>
</dbReference>
<organism evidence="2 3">
    <name type="scientific">Pseudomonas nitroreducens</name>
    <dbReference type="NCBI Taxonomy" id="46680"/>
    <lineage>
        <taxon>Bacteria</taxon>
        <taxon>Pseudomonadati</taxon>
        <taxon>Pseudomonadota</taxon>
        <taxon>Gammaproteobacteria</taxon>
        <taxon>Pseudomonadales</taxon>
        <taxon>Pseudomonadaceae</taxon>
        <taxon>Pseudomonas</taxon>
    </lineage>
</organism>
<name>A0A6G6J0I6_PSENT</name>
<evidence type="ECO:0000256" key="1">
    <source>
        <dbReference type="SAM" id="Phobius"/>
    </source>
</evidence>
<reference evidence="2 3" key="1">
    <citation type="submission" date="2020-02" db="EMBL/GenBank/DDBJ databases">
        <title>Integrative conjugative elements (ICEs) and plasmids drive adaptation of Pseudomonas nitroreducens strain HBP1 to wastewater environment.</title>
        <authorList>
            <person name="Sentchilo V."/>
            <person name="Carraro N."/>
            <person name="Bertelli C."/>
            <person name="van der Meer J.R."/>
        </authorList>
    </citation>
    <scope>NUCLEOTIDE SEQUENCE [LARGE SCALE GENOMIC DNA]</scope>
    <source>
        <strain evidence="2 3">HBP1</strain>
    </source>
</reference>
<evidence type="ECO:0000313" key="3">
    <source>
        <dbReference type="Proteomes" id="UP000501063"/>
    </source>
</evidence>
<evidence type="ECO:0008006" key="4">
    <source>
        <dbReference type="Google" id="ProtNLM"/>
    </source>
</evidence>
<accession>A0A6G6J0I6</accession>
<dbReference type="KEGG" id="pnt:G5B91_22950"/>